<organism evidence="1 2">
    <name type="scientific">Halocaridina rubra</name>
    <name type="common">Hawaiian red shrimp</name>
    <dbReference type="NCBI Taxonomy" id="373956"/>
    <lineage>
        <taxon>Eukaryota</taxon>
        <taxon>Metazoa</taxon>
        <taxon>Ecdysozoa</taxon>
        <taxon>Arthropoda</taxon>
        <taxon>Crustacea</taxon>
        <taxon>Multicrustacea</taxon>
        <taxon>Malacostraca</taxon>
        <taxon>Eumalacostraca</taxon>
        <taxon>Eucarida</taxon>
        <taxon>Decapoda</taxon>
        <taxon>Pleocyemata</taxon>
        <taxon>Caridea</taxon>
        <taxon>Atyoidea</taxon>
        <taxon>Atyidae</taxon>
        <taxon>Halocaridina</taxon>
    </lineage>
</organism>
<accession>A0AAN8ZPK0</accession>
<protein>
    <submittedName>
        <fullName evidence="1">Uncharacterized protein</fullName>
    </submittedName>
</protein>
<keyword evidence="2" id="KW-1185">Reference proteome</keyword>
<name>A0AAN8ZPK0_HALRR</name>
<evidence type="ECO:0000313" key="2">
    <source>
        <dbReference type="Proteomes" id="UP001381693"/>
    </source>
</evidence>
<evidence type="ECO:0000313" key="1">
    <source>
        <dbReference type="EMBL" id="KAK7026006.1"/>
    </source>
</evidence>
<comment type="caution">
    <text evidence="1">The sequence shown here is derived from an EMBL/GenBank/DDBJ whole genome shotgun (WGS) entry which is preliminary data.</text>
</comment>
<reference evidence="1 2" key="1">
    <citation type="submission" date="2023-11" db="EMBL/GenBank/DDBJ databases">
        <title>Halocaridina rubra genome assembly.</title>
        <authorList>
            <person name="Smith C."/>
        </authorList>
    </citation>
    <scope>NUCLEOTIDE SEQUENCE [LARGE SCALE GENOMIC DNA]</scope>
    <source>
        <strain evidence="1">EP-1</strain>
        <tissue evidence="1">Whole</tissue>
    </source>
</reference>
<sequence length="174" mass="18891">MTTITVTFTAGIQPGARAHRQGTAVRFGDWQIPSLSRDPPAALSPDENVEDDFQQLDYELDPYLQQKLQRGEEEDIAGTYFKPKRANELLVKFQDDGLGAKPIHKKMSTSNNMLNVSMNQSMWGNNTLNLNSSFNSSSPASYNSSWGSNSSNGVGVGGSGVGLGTSNIMNNGWL</sequence>
<feature type="non-terminal residue" evidence="1">
    <location>
        <position position="174"/>
    </location>
</feature>
<dbReference type="Proteomes" id="UP001381693">
    <property type="component" value="Unassembled WGS sequence"/>
</dbReference>
<gene>
    <name evidence="1" type="ORF">SK128_009022</name>
</gene>
<dbReference type="EMBL" id="JAXCGZ010022726">
    <property type="protein sequence ID" value="KAK7026006.1"/>
    <property type="molecule type" value="Genomic_DNA"/>
</dbReference>
<dbReference type="AlphaFoldDB" id="A0AAN8ZPK0"/>
<proteinExistence type="predicted"/>